<comment type="caution">
    <text evidence="7">The sequence shown here is derived from an EMBL/GenBank/DDBJ whole genome shotgun (WGS) entry which is preliminary data.</text>
</comment>
<organism evidence="7 8">
    <name type="scientific">Rubripirellula reticaptiva</name>
    <dbReference type="NCBI Taxonomy" id="2528013"/>
    <lineage>
        <taxon>Bacteria</taxon>
        <taxon>Pseudomonadati</taxon>
        <taxon>Planctomycetota</taxon>
        <taxon>Planctomycetia</taxon>
        <taxon>Pirellulales</taxon>
        <taxon>Pirellulaceae</taxon>
        <taxon>Rubripirellula</taxon>
    </lineage>
</organism>
<accession>A0A5C6EVV3</accession>
<dbReference type="OrthoDB" id="268835at2"/>
<dbReference type="SMART" id="SM01144">
    <property type="entry name" value="DTW"/>
    <property type="match status" value="1"/>
</dbReference>
<dbReference type="GO" id="GO:0008033">
    <property type="term" value="P:tRNA processing"/>
    <property type="evidence" value="ECO:0007669"/>
    <property type="project" value="UniProtKB-KW"/>
</dbReference>
<feature type="domain" description="DTW" evidence="6">
    <location>
        <begin position="13"/>
        <end position="204"/>
    </location>
</feature>
<gene>
    <name evidence="7" type="ORF">Poly59_33910</name>
</gene>
<sequence length="388" mass="43703">MRESQDTETAVPYAIRCVRCFRPMDRCYCDSVPSVDNQTNVLILQHRREREHPFNTARIVNMALKRCRLIVNHTPELARQFAETKLDANTVVLYPGDDVPLIGDFDLADRPTQLVVLDGTWHHTKTLMRDVPGLSSLPRVRLAPPQPGQYRIRREPNDHALSTLEAVVAALQQNEPESATVREQLDQLMATFHAMVDQQLKCPKSNWRANTRRTVGAPNTPRALLGSQENIVVVYGEQEQGDYRSTDDQPRPKHPAKPVYWMAQRMSSGETFEMAIENDCLNDSYFANRLQLSASQIQSAVSADEFRKQWQLFLRPSDILVVHHAGLAKLISVNKLCDHTCLILKAINAPDPESSTSVAPINETRAAERLANAIRLTLALSQQPTGKS</sequence>
<dbReference type="RefSeq" id="WP_146535074.1">
    <property type="nucleotide sequence ID" value="NZ_SJPX01000003.1"/>
</dbReference>
<keyword evidence="4" id="KW-0819">tRNA processing</keyword>
<dbReference type="EMBL" id="SJPX01000003">
    <property type="protein sequence ID" value="TWU51796.1"/>
    <property type="molecule type" value="Genomic_DNA"/>
</dbReference>
<dbReference type="InterPro" id="IPR005636">
    <property type="entry name" value="DTW"/>
</dbReference>
<evidence type="ECO:0000313" key="7">
    <source>
        <dbReference type="EMBL" id="TWU51796.1"/>
    </source>
</evidence>
<keyword evidence="2" id="KW-0808">Transferase</keyword>
<keyword evidence="3" id="KW-0949">S-adenosyl-L-methionine</keyword>
<dbReference type="PANTHER" id="PTHR21392:SF0">
    <property type="entry name" value="TRNA-URIDINE AMINOCARBOXYPROPYLTRANSFERASE 2"/>
    <property type="match status" value="1"/>
</dbReference>
<evidence type="ECO:0000256" key="3">
    <source>
        <dbReference type="ARBA" id="ARBA00022691"/>
    </source>
</evidence>
<reference evidence="7 8" key="1">
    <citation type="submission" date="2019-02" db="EMBL/GenBank/DDBJ databases">
        <title>Deep-cultivation of Planctomycetes and their phenomic and genomic characterization uncovers novel biology.</title>
        <authorList>
            <person name="Wiegand S."/>
            <person name="Jogler M."/>
            <person name="Boedeker C."/>
            <person name="Pinto D."/>
            <person name="Vollmers J."/>
            <person name="Rivas-Marin E."/>
            <person name="Kohn T."/>
            <person name="Peeters S.H."/>
            <person name="Heuer A."/>
            <person name="Rast P."/>
            <person name="Oberbeckmann S."/>
            <person name="Bunk B."/>
            <person name="Jeske O."/>
            <person name="Meyerdierks A."/>
            <person name="Storesund J.E."/>
            <person name="Kallscheuer N."/>
            <person name="Luecker S."/>
            <person name="Lage O.M."/>
            <person name="Pohl T."/>
            <person name="Merkel B.J."/>
            <person name="Hornburger P."/>
            <person name="Mueller R.-W."/>
            <person name="Bruemmer F."/>
            <person name="Labrenz M."/>
            <person name="Spormann A.M."/>
            <person name="Op Den Camp H."/>
            <person name="Overmann J."/>
            <person name="Amann R."/>
            <person name="Jetten M.S.M."/>
            <person name="Mascher T."/>
            <person name="Medema M.H."/>
            <person name="Devos D.P."/>
            <person name="Kaster A.-K."/>
            <person name="Ovreas L."/>
            <person name="Rohde M."/>
            <person name="Galperin M.Y."/>
            <person name="Jogler C."/>
        </authorList>
    </citation>
    <scope>NUCLEOTIDE SEQUENCE [LARGE SCALE GENOMIC DNA]</scope>
    <source>
        <strain evidence="7 8">Poly59</strain>
    </source>
</reference>
<comment type="similarity">
    <text evidence="5">Belongs to the TDD superfamily. DTWD2 family.</text>
</comment>
<keyword evidence="8" id="KW-1185">Reference proteome</keyword>
<proteinExistence type="inferred from homology"/>
<protein>
    <recommendedName>
        <fullName evidence="1">tRNA-uridine aminocarboxypropyltransferase</fullName>
        <ecNumber evidence="1">2.5.1.25</ecNumber>
    </recommendedName>
</protein>
<name>A0A5C6EVV3_9BACT</name>
<evidence type="ECO:0000256" key="1">
    <source>
        <dbReference type="ARBA" id="ARBA00012386"/>
    </source>
</evidence>
<evidence type="ECO:0000256" key="2">
    <source>
        <dbReference type="ARBA" id="ARBA00022679"/>
    </source>
</evidence>
<dbReference type="InterPro" id="IPR039262">
    <property type="entry name" value="DTWD2/TAPT"/>
</dbReference>
<dbReference type="PANTHER" id="PTHR21392">
    <property type="entry name" value="TRNA-URIDINE AMINOCARBOXYPROPYLTRANSFERASE 2"/>
    <property type="match status" value="1"/>
</dbReference>
<dbReference type="GO" id="GO:0016432">
    <property type="term" value="F:tRNA-uridine aminocarboxypropyltransferase activity"/>
    <property type="evidence" value="ECO:0007669"/>
    <property type="project" value="UniProtKB-EC"/>
</dbReference>
<dbReference type="Pfam" id="PF03942">
    <property type="entry name" value="DTW"/>
    <property type="match status" value="1"/>
</dbReference>
<evidence type="ECO:0000313" key="8">
    <source>
        <dbReference type="Proteomes" id="UP000317977"/>
    </source>
</evidence>
<evidence type="ECO:0000259" key="6">
    <source>
        <dbReference type="SMART" id="SM01144"/>
    </source>
</evidence>
<dbReference type="EC" id="2.5.1.25" evidence="1"/>
<dbReference type="AlphaFoldDB" id="A0A5C6EVV3"/>
<evidence type="ECO:0000256" key="5">
    <source>
        <dbReference type="ARBA" id="ARBA00034489"/>
    </source>
</evidence>
<evidence type="ECO:0000256" key="4">
    <source>
        <dbReference type="ARBA" id="ARBA00022694"/>
    </source>
</evidence>
<dbReference type="Proteomes" id="UP000317977">
    <property type="component" value="Unassembled WGS sequence"/>
</dbReference>